<keyword evidence="3" id="KW-0378">Hydrolase</keyword>
<evidence type="ECO:0000256" key="1">
    <source>
        <dbReference type="ARBA" id="ARBA00007164"/>
    </source>
</evidence>
<dbReference type="GO" id="GO:0009252">
    <property type="term" value="P:peptidoglycan biosynthetic process"/>
    <property type="evidence" value="ECO:0007669"/>
    <property type="project" value="UniProtKB-KW"/>
</dbReference>
<dbReference type="PANTHER" id="PTHR21581">
    <property type="entry name" value="D-ALANYL-D-ALANINE CARBOXYPEPTIDASE"/>
    <property type="match status" value="1"/>
</dbReference>
<dbReference type="InterPro" id="IPR012338">
    <property type="entry name" value="Beta-lactam/transpept-like"/>
</dbReference>
<organism evidence="12 13">
    <name type="scientific">Candidatus Buchananbacteria bacterium RBG_13_36_9</name>
    <dbReference type="NCBI Taxonomy" id="1797530"/>
    <lineage>
        <taxon>Bacteria</taxon>
        <taxon>Candidatus Buchananiibacteriota</taxon>
    </lineage>
</organism>
<evidence type="ECO:0000256" key="10">
    <source>
        <dbReference type="SAM" id="SignalP"/>
    </source>
</evidence>
<evidence type="ECO:0000259" key="11">
    <source>
        <dbReference type="Pfam" id="PF00768"/>
    </source>
</evidence>
<evidence type="ECO:0000256" key="5">
    <source>
        <dbReference type="ARBA" id="ARBA00022984"/>
    </source>
</evidence>
<evidence type="ECO:0000256" key="9">
    <source>
        <dbReference type="RuleBase" id="RU004016"/>
    </source>
</evidence>
<comment type="caution">
    <text evidence="12">The sequence shown here is derived from an EMBL/GenBank/DDBJ whole genome shotgun (WGS) entry which is preliminary data.</text>
</comment>
<proteinExistence type="inferred from homology"/>
<dbReference type="GO" id="GO:0009002">
    <property type="term" value="F:serine-type D-Ala-D-Ala carboxypeptidase activity"/>
    <property type="evidence" value="ECO:0007669"/>
    <property type="project" value="InterPro"/>
</dbReference>
<feature type="signal peptide" evidence="10">
    <location>
        <begin position="1"/>
        <end position="20"/>
    </location>
</feature>
<feature type="chain" id="PRO_5009581388" description="Peptidase S11 D-alanyl-D-alanine carboxypeptidase A N-terminal domain-containing protein" evidence="10">
    <location>
        <begin position="21"/>
        <end position="297"/>
    </location>
</feature>
<dbReference type="InterPro" id="IPR001967">
    <property type="entry name" value="Peptidase_S11_N"/>
</dbReference>
<dbReference type="AlphaFoldDB" id="A0A1G1XRE4"/>
<evidence type="ECO:0000256" key="4">
    <source>
        <dbReference type="ARBA" id="ARBA00022960"/>
    </source>
</evidence>
<dbReference type="PANTHER" id="PTHR21581:SF26">
    <property type="entry name" value="D-ALANYL-D-ALANINE ENDOPEPTIDASE"/>
    <property type="match status" value="1"/>
</dbReference>
<evidence type="ECO:0000313" key="13">
    <source>
        <dbReference type="Proteomes" id="UP000176498"/>
    </source>
</evidence>
<dbReference type="Pfam" id="PF00768">
    <property type="entry name" value="Peptidase_S11"/>
    <property type="match status" value="1"/>
</dbReference>
<keyword evidence="2 10" id="KW-0732">Signal</keyword>
<feature type="domain" description="Peptidase S11 D-alanyl-D-alanine carboxypeptidase A N-terminal" evidence="11">
    <location>
        <begin position="49"/>
        <end position="275"/>
    </location>
</feature>
<evidence type="ECO:0000256" key="6">
    <source>
        <dbReference type="ARBA" id="ARBA00023316"/>
    </source>
</evidence>
<keyword evidence="5" id="KW-0573">Peptidoglycan synthesis</keyword>
<dbReference type="PRINTS" id="PR00725">
    <property type="entry name" value="DADACBPTASE1"/>
</dbReference>
<accession>A0A1G1XRE4</accession>
<dbReference type="GO" id="GO:0008360">
    <property type="term" value="P:regulation of cell shape"/>
    <property type="evidence" value="ECO:0007669"/>
    <property type="project" value="UniProtKB-KW"/>
</dbReference>
<keyword evidence="4" id="KW-0133">Cell shape</keyword>
<evidence type="ECO:0000256" key="3">
    <source>
        <dbReference type="ARBA" id="ARBA00022801"/>
    </source>
</evidence>
<feature type="binding site" evidence="8">
    <location>
        <position position="244"/>
    </location>
    <ligand>
        <name>substrate</name>
    </ligand>
</feature>
<dbReference type="InterPro" id="IPR018044">
    <property type="entry name" value="Peptidase_S11"/>
</dbReference>
<name>A0A1G1XRE4_9BACT</name>
<dbReference type="SUPFAM" id="SSF56601">
    <property type="entry name" value="beta-lactamase/transpeptidase-like"/>
    <property type="match status" value="1"/>
</dbReference>
<keyword evidence="6" id="KW-0961">Cell wall biogenesis/degradation</keyword>
<feature type="active site" evidence="7">
    <location>
        <position position="134"/>
    </location>
</feature>
<evidence type="ECO:0000313" key="12">
    <source>
        <dbReference type="EMBL" id="OGY42645.1"/>
    </source>
</evidence>
<evidence type="ECO:0000256" key="8">
    <source>
        <dbReference type="PIRSR" id="PIRSR618044-2"/>
    </source>
</evidence>
<reference evidence="12 13" key="1">
    <citation type="journal article" date="2016" name="Nat. Commun.">
        <title>Thousands of microbial genomes shed light on interconnected biogeochemical processes in an aquifer system.</title>
        <authorList>
            <person name="Anantharaman K."/>
            <person name="Brown C.T."/>
            <person name="Hug L.A."/>
            <person name="Sharon I."/>
            <person name="Castelle C.J."/>
            <person name="Probst A.J."/>
            <person name="Thomas B.C."/>
            <person name="Singh A."/>
            <person name="Wilkins M.J."/>
            <person name="Karaoz U."/>
            <person name="Brodie E.L."/>
            <person name="Williams K.H."/>
            <person name="Hubbard S.S."/>
            <person name="Banfield J.F."/>
        </authorList>
    </citation>
    <scope>NUCLEOTIDE SEQUENCE [LARGE SCALE GENOMIC DNA]</scope>
</reference>
<dbReference type="Gene3D" id="3.40.710.10">
    <property type="entry name" value="DD-peptidase/beta-lactamase superfamily"/>
    <property type="match status" value="1"/>
</dbReference>
<comment type="similarity">
    <text evidence="1 9">Belongs to the peptidase S11 family.</text>
</comment>
<dbReference type="Proteomes" id="UP000176498">
    <property type="component" value="Unassembled WGS sequence"/>
</dbReference>
<protein>
    <recommendedName>
        <fullName evidence="11">Peptidase S11 D-alanyl-D-alanine carboxypeptidase A N-terminal domain-containing protein</fullName>
    </recommendedName>
</protein>
<feature type="active site" description="Proton acceptor" evidence="7">
    <location>
        <position position="82"/>
    </location>
</feature>
<dbReference type="EMBL" id="MHHZ01000001">
    <property type="protein sequence ID" value="OGY42645.1"/>
    <property type="molecule type" value="Genomic_DNA"/>
</dbReference>
<dbReference type="GO" id="GO:0071555">
    <property type="term" value="P:cell wall organization"/>
    <property type="evidence" value="ECO:0007669"/>
    <property type="project" value="UniProtKB-KW"/>
</dbReference>
<evidence type="ECO:0000256" key="7">
    <source>
        <dbReference type="PIRSR" id="PIRSR618044-1"/>
    </source>
</evidence>
<evidence type="ECO:0000256" key="2">
    <source>
        <dbReference type="ARBA" id="ARBA00022729"/>
    </source>
</evidence>
<sequence length="297" mass="32786">MLLNILLSIVLIPNLLVSQAGPDSFLNLSPVTNQNGGPSRVYTDLLDIKISAQSALAVDAESGKILYQKNASEIRPIASITKLMTALVFLDYNPGWQKEFFTISSDRRNGNIVHLNPGEILTIKNLFYTALIASDNDAIIALVRSAGLVEEEFVAKMNAKAQDLGLKDTKFIEPTGLNYGSQSNTFDIAKLLEAALQNEEIKKVTGIDDYEFEVLNKERTKTRLVKITNTDRLLNSYLNVIGGKTGSLEEAGYCLAVKIKGEENQEVIIIVLGSQSNYDRFQDAKAIADLIFTNYSW</sequence>
<feature type="active site" description="Acyl-ester intermediate" evidence="7">
    <location>
        <position position="79"/>
    </location>
</feature>
<dbReference type="GO" id="GO:0006508">
    <property type="term" value="P:proteolysis"/>
    <property type="evidence" value="ECO:0007669"/>
    <property type="project" value="InterPro"/>
</dbReference>
<gene>
    <name evidence="12" type="ORF">A2Y82_03115</name>
</gene>